<gene>
    <name evidence="2" type="ORF">GCM10009825_37320</name>
</gene>
<comment type="caution">
    <text evidence="2">The sequence shown here is derived from an EMBL/GenBank/DDBJ whole genome shotgun (WGS) entry which is preliminary data.</text>
</comment>
<keyword evidence="3" id="KW-1185">Reference proteome</keyword>
<evidence type="ECO:0008006" key="4">
    <source>
        <dbReference type="Google" id="ProtNLM"/>
    </source>
</evidence>
<dbReference type="InterPro" id="IPR011008">
    <property type="entry name" value="Dimeric_a/b-barrel"/>
</dbReference>
<evidence type="ECO:0000313" key="3">
    <source>
        <dbReference type="Proteomes" id="UP001500102"/>
    </source>
</evidence>
<dbReference type="EMBL" id="BAAAQB010000041">
    <property type="protein sequence ID" value="GAA2145088.1"/>
    <property type="molecule type" value="Genomic_DNA"/>
</dbReference>
<name>A0ABN2ZNR3_9MICC</name>
<sequence>MFARVSTYQPGPDSSGAPTEDTVNRVLALPGCLGIYYLLGKDNKSLSITLWEDEEALAGSAEAAARIRSETSAEQHMQILGVEEFDVLTRHLKD</sequence>
<evidence type="ECO:0000313" key="2">
    <source>
        <dbReference type="EMBL" id="GAA2145088.1"/>
    </source>
</evidence>
<dbReference type="SUPFAM" id="SSF54909">
    <property type="entry name" value="Dimeric alpha+beta barrel"/>
    <property type="match status" value="1"/>
</dbReference>
<organism evidence="2 3">
    <name type="scientific">Arthrobacter humicola</name>
    <dbReference type="NCBI Taxonomy" id="409291"/>
    <lineage>
        <taxon>Bacteria</taxon>
        <taxon>Bacillati</taxon>
        <taxon>Actinomycetota</taxon>
        <taxon>Actinomycetes</taxon>
        <taxon>Micrococcales</taxon>
        <taxon>Micrococcaceae</taxon>
        <taxon>Arthrobacter</taxon>
    </lineage>
</organism>
<reference evidence="2 3" key="1">
    <citation type="journal article" date="2019" name="Int. J. Syst. Evol. Microbiol.">
        <title>The Global Catalogue of Microorganisms (GCM) 10K type strain sequencing project: providing services to taxonomists for standard genome sequencing and annotation.</title>
        <authorList>
            <consortium name="The Broad Institute Genomics Platform"/>
            <consortium name="The Broad Institute Genome Sequencing Center for Infectious Disease"/>
            <person name="Wu L."/>
            <person name="Ma J."/>
        </authorList>
    </citation>
    <scope>NUCLEOTIDE SEQUENCE [LARGE SCALE GENOMIC DNA]</scope>
    <source>
        <strain evidence="2 3">JCM 15921</strain>
    </source>
</reference>
<dbReference type="Proteomes" id="UP001500102">
    <property type="component" value="Unassembled WGS sequence"/>
</dbReference>
<protein>
    <recommendedName>
        <fullName evidence="4">ABM domain-containing protein</fullName>
    </recommendedName>
</protein>
<dbReference type="RefSeq" id="WP_237563300.1">
    <property type="nucleotide sequence ID" value="NZ_BAAAQB010000041.1"/>
</dbReference>
<feature type="region of interest" description="Disordered" evidence="1">
    <location>
        <begin position="1"/>
        <end position="21"/>
    </location>
</feature>
<accession>A0ABN2ZNR3</accession>
<proteinExistence type="predicted"/>
<evidence type="ECO:0000256" key="1">
    <source>
        <dbReference type="SAM" id="MobiDB-lite"/>
    </source>
</evidence>